<dbReference type="InterPro" id="IPR036127">
    <property type="entry name" value="CcmE-like_sf"/>
</dbReference>
<feature type="binding site" description="covalent" evidence="12 13">
    <location>
        <position position="123"/>
    </location>
    <ligand>
        <name>heme</name>
        <dbReference type="ChEBI" id="CHEBI:30413"/>
    </ligand>
</feature>
<reference evidence="14 15" key="1">
    <citation type="submission" date="2015-03" db="EMBL/GenBank/DDBJ databases">
        <title>Genome sequencing of Methylobacterium variabile DSM 16961.</title>
        <authorList>
            <person name="Chaudhry V."/>
            <person name="Patil P.B."/>
        </authorList>
    </citation>
    <scope>NUCLEOTIDE SEQUENCE [LARGE SCALE GENOMIC DNA]</scope>
    <source>
        <strain evidence="14 15">DSM 16961</strain>
    </source>
</reference>
<keyword evidence="8 12" id="KW-1133">Transmembrane helix</keyword>
<dbReference type="InterPro" id="IPR012340">
    <property type="entry name" value="NA-bd_OB-fold"/>
</dbReference>
<dbReference type="PATRIC" id="fig|298794.3.peg.4727"/>
<keyword evidence="7 12" id="KW-0735">Signal-anchor</keyword>
<dbReference type="InterPro" id="IPR004329">
    <property type="entry name" value="CcmE"/>
</dbReference>
<keyword evidence="10 12" id="KW-0472">Membrane</keyword>
<keyword evidence="15" id="KW-1185">Reference proteome</keyword>
<feature type="topological domain" description="Extracellular" evidence="12">
    <location>
        <begin position="30"/>
        <end position="149"/>
    </location>
</feature>
<evidence type="ECO:0000256" key="6">
    <source>
        <dbReference type="ARBA" id="ARBA00022748"/>
    </source>
</evidence>
<comment type="subcellular location">
    <subcellularLocation>
        <location evidence="1">Cell inner membrane</location>
    </subcellularLocation>
    <subcellularLocation>
        <location evidence="12">Cell membrane</location>
        <topology evidence="12">Single-pass type II membrane protein</topology>
    </subcellularLocation>
</comment>
<dbReference type="Gene3D" id="2.40.50.140">
    <property type="entry name" value="Nucleic acid-binding proteins"/>
    <property type="match status" value="1"/>
</dbReference>
<dbReference type="Pfam" id="PF03100">
    <property type="entry name" value="CcmE"/>
    <property type="match status" value="1"/>
</dbReference>
<dbReference type="Proteomes" id="UP000035955">
    <property type="component" value="Unassembled WGS sequence"/>
</dbReference>
<evidence type="ECO:0000256" key="9">
    <source>
        <dbReference type="ARBA" id="ARBA00023004"/>
    </source>
</evidence>
<dbReference type="RefSeq" id="WP_048443113.1">
    <property type="nucleotide sequence ID" value="NZ_LABY01000030.1"/>
</dbReference>
<keyword evidence="9 12" id="KW-0408">Iron</keyword>
<dbReference type="HAMAP" id="MF_01959">
    <property type="entry name" value="CcmE"/>
    <property type="match status" value="1"/>
</dbReference>
<accession>A0A0J6T6X0</accession>
<keyword evidence="3 12" id="KW-0349">Heme</keyword>
<comment type="caution">
    <text evidence="14">The sequence shown here is derived from an EMBL/GenBank/DDBJ whole genome shotgun (WGS) entry which is preliminary data.</text>
</comment>
<evidence type="ECO:0000256" key="13">
    <source>
        <dbReference type="PIRSR" id="PIRSR604329-50"/>
    </source>
</evidence>
<keyword evidence="6 12" id="KW-0201">Cytochrome c-type biogenesis</keyword>
<evidence type="ECO:0000256" key="10">
    <source>
        <dbReference type="ARBA" id="ARBA00023136"/>
    </source>
</evidence>
<evidence type="ECO:0000256" key="4">
    <source>
        <dbReference type="ARBA" id="ARBA00022692"/>
    </source>
</evidence>
<dbReference type="GO" id="GO:0020037">
    <property type="term" value="F:heme binding"/>
    <property type="evidence" value="ECO:0007669"/>
    <property type="project" value="InterPro"/>
</dbReference>
<dbReference type="GO" id="GO:0005886">
    <property type="term" value="C:plasma membrane"/>
    <property type="evidence" value="ECO:0007669"/>
    <property type="project" value="UniProtKB-SubCell"/>
</dbReference>
<evidence type="ECO:0000256" key="8">
    <source>
        <dbReference type="ARBA" id="ARBA00022989"/>
    </source>
</evidence>
<dbReference type="PANTHER" id="PTHR34128:SF2">
    <property type="entry name" value="CYTOCHROME C-TYPE BIOGENESIS PROTEIN CCME HOMOLOG, MITOCHONDRIAL"/>
    <property type="match status" value="1"/>
</dbReference>
<dbReference type="AlphaFoldDB" id="A0A0J6T6X0"/>
<evidence type="ECO:0000256" key="11">
    <source>
        <dbReference type="ARBA" id="ARBA00056663"/>
    </source>
</evidence>
<evidence type="ECO:0000256" key="3">
    <source>
        <dbReference type="ARBA" id="ARBA00022617"/>
    </source>
</evidence>
<feature type="topological domain" description="Cytoplasmic" evidence="12">
    <location>
        <begin position="1"/>
        <end position="8"/>
    </location>
</feature>
<dbReference type="OrthoDB" id="9793584at2"/>
<dbReference type="GO" id="GO:0017004">
    <property type="term" value="P:cytochrome complex assembly"/>
    <property type="evidence" value="ECO:0007669"/>
    <property type="project" value="UniProtKB-KW"/>
</dbReference>
<dbReference type="NCBIfam" id="NF009727">
    <property type="entry name" value="PRK13254.1-1"/>
    <property type="match status" value="1"/>
</dbReference>
<evidence type="ECO:0000256" key="7">
    <source>
        <dbReference type="ARBA" id="ARBA00022968"/>
    </source>
</evidence>
<name>A0A0J6T6X0_9HYPH</name>
<evidence type="ECO:0000256" key="1">
    <source>
        <dbReference type="ARBA" id="ARBA00004533"/>
    </source>
</evidence>
<dbReference type="FunFam" id="2.40.50.140:FF:000104">
    <property type="entry name" value="Cytochrome c-type biogenesis protein CcmE"/>
    <property type="match status" value="1"/>
</dbReference>
<gene>
    <name evidence="12" type="primary">ccmE</name>
    <name evidence="12" type="synonym">cycJ</name>
    <name evidence="14" type="ORF">VQ02_05305</name>
</gene>
<dbReference type="NCBIfam" id="NF009731">
    <property type="entry name" value="PRK13254.1-5"/>
    <property type="match status" value="1"/>
</dbReference>
<keyword evidence="4 12" id="KW-0812">Transmembrane</keyword>
<evidence type="ECO:0000256" key="12">
    <source>
        <dbReference type="HAMAP-Rule" id="MF_01959"/>
    </source>
</evidence>
<comment type="function">
    <text evidence="11 12">Heme chaperone required for the biogenesis of c-type cytochromes. Transiently binds heme delivered by CcmC and transfers the heme to apo-cytochromes in a process facilitated by CcmF and CcmH.</text>
</comment>
<evidence type="ECO:0000256" key="2">
    <source>
        <dbReference type="ARBA" id="ARBA00022475"/>
    </source>
</evidence>
<evidence type="ECO:0000313" key="14">
    <source>
        <dbReference type="EMBL" id="KMO41592.1"/>
    </source>
</evidence>
<keyword evidence="2 12" id="KW-1003">Cell membrane</keyword>
<dbReference type="SUPFAM" id="SSF82093">
    <property type="entry name" value="Heme chaperone CcmE"/>
    <property type="match status" value="1"/>
</dbReference>
<dbReference type="EMBL" id="LABY01000030">
    <property type="protein sequence ID" value="KMO41592.1"/>
    <property type="molecule type" value="Genomic_DNA"/>
</dbReference>
<comment type="similarity">
    <text evidence="12">Belongs to the CcmE/CycJ family.</text>
</comment>
<protein>
    <recommendedName>
        <fullName evidence="12">Cytochrome c-type biogenesis protein CcmE</fullName>
    </recommendedName>
    <alternativeName>
        <fullName evidence="12">Cytochrome c maturation protein E</fullName>
    </alternativeName>
    <alternativeName>
        <fullName evidence="12">Heme chaperone CcmE</fullName>
    </alternativeName>
</protein>
<evidence type="ECO:0000256" key="5">
    <source>
        <dbReference type="ARBA" id="ARBA00022723"/>
    </source>
</evidence>
<feature type="binding site" description="axial binding residue" evidence="12 13">
    <location>
        <position position="127"/>
    </location>
    <ligand>
        <name>heme</name>
        <dbReference type="ChEBI" id="CHEBI:30413"/>
    </ligand>
    <ligandPart>
        <name>Fe</name>
        <dbReference type="ChEBI" id="CHEBI:18248"/>
    </ligandPart>
</feature>
<dbReference type="PANTHER" id="PTHR34128">
    <property type="entry name" value="CYTOCHROME C-TYPE BIOGENESIS PROTEIN CCME HOMOLOG, MITOCHONDRIAL"/>
    <property type="match status" value="1"/>
</dbReference>
<dbReference type="GO" id="GO:0017003">
    <property type="term" value="P:protein-heme linkage"/>
    <property type="evidence" value="ECO:0007669"/>
    <property type="project" value="UniProtKB-UniRule"/>
</dbReference>
<proteinExistence type="inferred from homology"/>
<keyword evidence="5 12" id="KW-0479">Metal-binding</keyword>
<sequence length="149" mass="15720">MTRRKSRRLVIIAVCGAVLALAVGLVLSAMSGSIVFFRSPSEVALRGPAVGARFRLGGLVQEGSVVRGRDQRVAFAVTDTTATVPVTYRGLLPDLFREGQGVVAEGALDADGTFRADSVLAKHDETYMPREVAGALKAQGHWQGGRSAP</sequence>
<dbReference type="GO" id="GO:0046872">
    <property type="term" value="F:metal ion binding"/>
    <property type="evidence" value="ECO:0007669"/>
    <property type="project" value="UniProtKB-KW"/>
</dbReference>
<evidence type="ECO:0000313" key="15">
    <source>
        <dbReference type="Proteomes" id="UP000035955"/>
    </source>
</evidence>
<organism evidence="14 15">
    <name type="scientific">Methylobacterium variabile</name>
    <dbReference type="NCBI Taxonomy" id="298794"/>
    <lineage>
        <taxon>Bacteria</taxon>
        <taxon>Pseudomonadati</taxon>
        <taxon>Pseudomonadota</taxon>
        <taxon>Alphaproteobacteria</taxon>
        <taxon>Hyphomicrobiales</taxon>
        <taxon>Methylobacteriaceae</taxon>
        <taxon>Methylobacterium</taxon>
    </lineage>
</organism>